<evidence type="ECO:0000256" key="5">
    <source>
        <dbReference type="ARBA" id="ARBA00022982"/>
    </source>
</evidence>
<keyword evidence="3 8" id="KW-0812">Transmembrane</keyword>
<dbReference type="PROSITE" id="PS50836">
    <property type="entry name" value="DOMON"/>
    <property type="match status" value="1"/>
</dbReference>
<dbReference type="PANTHER" id="PTHR23130">
    <property type="entry name" value="CYTOCHROME B561 AND DOMON DOMAIN-CONTAINING PROTEIN"/>
    <property type="match status" value="1"/>
</dbReference>
<feature type="transmembrane region" description="Helical" evidence="8">
    <location>
        <begin position="274"/>
        <end position="293"/>
    </location>
</feature>
<dbReference type="SMART" id="SM00665">
    <property type="entry name" value="B561"/>
    <property type="match status" value="1"/>
</dbReference>
<sequence>MKSNYYYYLMITILFISSSNVTLSQSDSCSSEFNLHGIFPFKSSPICQHVWNSQDFILRYLQSEPHIWSFLLSAPNTDSYIAIGFSPTGKMVGSSAIVGWVPDNGIGIVKQYFLGSLDPDQVIPDKGDLQLVNNSAAIVSQSARLYIGFTLNTTLPQSRLIYSVGVMNMLPSANSVLSHHRDQTVTVLDYVAGHSFSQSSYSRVKKSHGILNMLGWGIFMIIGAITARYFRPWDPIWFYSHICIQLFAFFLGVSGVIAGFVLENDLDMEVDKHKALGIFILVLGCLQVMAFLARPEKTSKTRQYWNLYHYVVGRSLIVLSIANIFYGIHLGGEGRAWKAGYAISITILFLVAIILEVRMKMRK</sequence>
<dbReference type="Pfam" id="PF03351">
    <property type="entry name" value="DOMON"/>
    <property type="match status" value="1"/>
</dbReference>
<evidence type="ECO:0000256" key="4">
    <source>
        <dbReference type="ARBA" id="ARBA00022729"/>
    </source>
</evidence>
<keyword evidence="7 8" id="KW-0472">Membrane</keyword>
<dbReference type="InterPro" id="IPR006593">
    <property type="entry name" value="Cyt_b561/ferric_Rdtase_TM"/>
</dbReference>
<feature type="transmembrane region" description="Helical" evidence="8">
    <location>
        <begin position="305"/>
        <end position="328"/>
    </location>
</feature>
<reference evidence="12 13" key="1">
    <citation type="journal article" date="2020" name="IScience">
        <title>Genome Sequencing of the Endangered Kingdonia uniflora (Circaeasteraceae, Ranunculales) Reveals Potential Mechanisms of Evolutionary Specialization.</title>
        <authorList>
            <person name="Sun Y."/>
            <person name="Deng T."/>
            <person name="Zhang A."/>
            <person name="Moore M.J."/>
            <person name="Landis J.B."/>
            <person name="Lin N."/>
            <person name="Zhang H."/>
            <person name="Zhang X."/>
            <person name="Huang J."/>
            <person name="Zhang X."/>
            <person name="Sun H."/>
            <person name="Wang H."/>
        </authorList>
    </citation>
    <scope>NUCLEOTIDE SEQUENCE [LARGE SCALE GENOMIC DNA]</scope>
    <source>
        <strain evidence="12">TB1705</strain>
        <tissue evidence="12">Leaf</tissue>
    </source>
</reference>
<comment type="caution">
    <text evidence="12">The sequence shown here is derived from an EMBL/GenBank/DDBJ whole genome shotgun (WGS) entry which is preliminary data.</text>
</comment>
<evidence type="ECO:0000256" key="7">
    <source>
        <dbReference type="ARBA" id="ARBA00023136"/>
    </source>
</evidence>
<dbReference type="CDD" id="cd08760">
    <property type="entry name" value="Cyt_b561_FRRS1_like"/>
    <property type="match status" value="1"/>
</dbReference>
<keyword evidence="13" id="KW-1185">Reference proteome</keyword>
<feature type="transmembrane region" description="Helical" evidence="8">
    <location>
        <begin position="209"/>
        <end position="230"/>
    </location>
</feature>
<protein>
    <recommendedName>
        <fullName evidence="14">Cytochrome b561 and DOMON domain-containing protein</fullName>
    </recommendedName>
</protein>
<dbReference type="AlphaFoldDB" id="A0A7J7LKS6"/>
<dbReference type="Proteomes" id="UP000541444">
    <property type="component" value="Unassembled WGS sequence"/>
</dbReference>
<dbReference type="PANTHER" id="PTHR23130:SF171">
    <property type="entry name" value="OS01G0895300 PROTEIN"/>
    <property type="match status" value="1"/>
</dbReference>
<feature type="chain" id="PRO_5029784986" description="Cytochrome b561 and DOMON domain-containing protein" evidence="9">
    <location>
        <begin position="27"/>
        <end position="363"/>
    </location>
</feature>
<keyword evidence="6 8" id="KW-1133">Transmembrane helix</keyword>
<evidence type="ECO:0008006" key="14">
    <source>
        <dbReference type="Google" id="ProtNLM"/>
    </source>
</evidence>
<organism evidence="12 13">
    <name type="scientific">Kingdonia uniflora</name>
    <dbReference type="NCBI Taxonomy" id="39325"/>
    <lineage>
        <taxon>Eukaryota</taxon>
        <taxon>Viridiplantae</taxon>
        <taxon>Streptophyta</taxon>
        <taxon>Embryophyta</taxon>
        <taxon>Tracheophyta</taxon>
        <taxon>Spermatophyta</taxon>
        <taxon>Magnoliopsida</taxon>
        <taxon>Ranunculales</taxon>
        <taxon>Circaeasteraceae</taxon>
        <taxon>Kingdonia</taxon>
    </lineage>
</organism>
<evidence type="ECO:0000313" key="13">
    <source>
        <dbReference type="Proteomes" id="UP000541444"/>
    </source>
</evidence>
<evidence type="ECO:0000259" key="10">
    <source>
        <dbReference type="PROSITE" id="PS50836"/>
    </source>
</evidence>
<keyword evidence="5" id="KW-0249">Electron transport</keyword>
<evidence type="ECO:0000256" key="9">
    <source>
        <dbReference type="SAM" id="SignalP"/>
    </source>
</evidence>
<dbReference type="EMBL" id="JACGCM010002220">
    <property type="protein sequence ID" value="KAF6143128.1"/>
    <property type="molecule type" value="Genomic_DNA"/>
</dbReference>
<comment type="subcellular location">
    <subcellularLocation>
        <location evidence="1">Membrane</location>
    </subcellularLocation>
</comment>
<feature type="signal peptide" evidence="9">
    <location>
        <begin position="1"/>
        <end position="26"/>
    </location>
</feature>
<evidence type="ECO:0000256" key="3">
    <source>
        <dbReference type="ARBA" id="ARBA00022692"/>
    </source>
</evidence>
<dbReference type="PROSITE" id="PS50939">
    <property type="entry name" value="CYTOCHROME_B561"/>
    <property type="match status" value="1"/>
</dbReference>
<dbReference type="CDD" id="cd09631">
    <property type="entry name" value="DOMON_DOH"/>
    <property type="match status" value="1"/>
</dbReference>
<keyword evidence="4 9" id="KW-0732">Signal</keyword>
<evidence type="ECO:0000256" key="6">
    <source>
        <dbReference type="ARBA" id="ARBA00022989"/>
    </source>
</evidence>
<gene>
    <name evidence="12" type="ORF">GIB67_011087</name>
</gene>
<dbReference type="InterPro" id="IPR045266">
    <property type="entry name" value="DOH_DOMON"/>
</dbReference>
<dbReference type="SMART" id="SM00664">
    <property type="entry name" value="DoH"/>
    <property type="match status" value="1"/>
</dbReference>
<dbReference type="OrthoDB" id="19261at2759"/>
<feature type="transmembrane region" description="Helical" evidence="8">
    <location>
        <begin position="340"/>
        <end position="357"/>
    </location>
</feature>
<evidence type="ECO:0000256" key="2">
    <source>
        <dbReference type="ARBA" id="ARBA00022448"/>
    </source>
</evidence>
<evidence type="ECO:0000259" key="11">
    <source>
        <dbReference type="PROSITE" id="PS50939"/>
    </source>
</evidence>
<accession>A0A7J7LKS6</accession>
<evidence type="ECO:0000313" key="12">
    <source>
        <dbReference type="EMBL" id="KAF6143128.1"/>
    </source>
</evidence>
<feature type="transmembrane region" description="Helical" evidence="8">
    <location>
        <begin position="242"/>
        <end position="262"/>
    </location>
</feature>
<name>A0A7J7LKS6_9MAGN</name>
<dbReference type="Pfam" id="PF03188">
    <property type="entry name" value="Cytochrom_B561"/>
    <property type="match status" value="1"/>
</dbReference>
<proteinExistence type="predicted"/>
<feature type="domain" description="DOMON" evidence="10">
    <location>
        <begin position="54"/>
        <end position="165"/>
    </location>
</feature>
<dbReference type="Gene3D" id="1.20.120.1770">
    <property type="match status" value="1"/>
</dbReference>
<dbReference type="GO" id="GO:0016020">
    <property type="term" value="C:membrane"/>
    <property type="evidence" value="ECO:0007669"/>
    <property type="project" value="UniProtKB-SubCell"/>
</dbReference>
<dbReference type="InterPro" id="IPR005018">
    <property type="entry name" value="DOMON_domain"/>
</dbReference>
<keyword evidence="2" id="KW-0813">Transport</keyword>
<feature type="domain" description="Cytochrome b561" evidence="11">
    <location>
        <begin position="171"/>
        <end position="363"/>
    </location>
</feature>
<evidence type="ECO:0000256" key="8">
    <source>
        <dbReference type="SAM" id="Phobius"/>
    </source>
</evidence>
<evidence type="ECO:0000256" key="1">
    <source>
        <dbReference type="ARBA" id="ARBA00004370"/>
    </source>
</evidence>